<accession>K2RIJ0</accession>
<evidence type="ECO:0000256" key="1">
    <source>
        <dbReference type="ARBA" id="ARBA00001936"/>
    </source>
</evidence>
<dbReference type="GO" id="GO:0015938">
    <property type="term" value="P:coenzyme A catabolic process"/>
    <property type="evidence" value="ECO:0007669"/>
    <property type="project" value="TreeGrafter"/>
</dbReference>
<dbReference type="InterPro" id="IPR045121">
    <property type="entry name" value="CoAse"/>
</dbReference>
<dbReference type="AlphaFoldDB" id="K2RIJ0"/>
<dbReference type="Gene3D" id="3.90.79.10">
    <property type="entry name" value="Nucleoside Triphosphate Pyrophosphohydrolase"/>
    <property type="match status" value="1"/>
</dbReference>
<dbReference type="PANTHER" id="PTHR12992">
    <property type="entry name" value="NUDIX HYDROLASE"/>
    <property type="match status" value="1"/>
</dbReference>
<dbReference type="Gene3D" id="3.20.20.60">
    <property type="entry name" value="Phosphoenolpyruvate-binding domains"/>
    <property type="match status" value="2"/>
</dbReference>
<dbReference type="InterPro" id="IPR015813">
    <property type="entry name" value="Pyrv/PenolPyrv_kinase-like_dom"/>
</dbReference>
<keyword evidence="3" id="KW-0479">Metal-binding</keyword>
<dbReference type="EMBL" id="AHHD01000010">
    <property type="protein sequence ID" value="EKG22391.1"/>
    <property type="molecule type" value="Genomic_DNA"/>
</dbReference>
<evidence type="ECO:0000256" key="4">
    <source>
        <dbReference type="ARBA" id="ARBA00022801"/>
    </source>
</evidence>
<evidence type="ECO:0000259" key="8">
    <source>
        <dbReference type="PROSITE" id="PS51462"/>
    </source>
</evidence>
<keyword evidence="5" id="KW-0460">Magnesium</keyword>
<evidence type="ECO:0000313" key="9">
    <source>
        <dbReference type="EMBL" id="EKG22391.1"/>
    </source>
</evidence>
<reference evidence="9 10" key="1">
    <citation type="journal article" date="2012" name="BMC Genomics">
        <title>Tools to kill: Genome of one of the most destructive plant pathogenic fungi Macrophomina phaseolina.</title>
        <authorList>
            <person name="Islam M.S."/>
            <person name="Haque M.S."/>
            <person name="Islam M.M."/>
            <person name="Emdad E.M."/>
            <person name="Halim A."/>
            <person name="Hossen Q.M.M."/>
            <person name="Hossain M.Z."/>
            <person name="Ahmed B."/>
            <person name="Rahim S."/>
            <person name="Rahman M.S."/>
            <person name="Alam M.M."/>
            <person name="Hou S."/>
            <person name="Wan X."/>
            <person name="Saito J.A."/>
            <person name="Alam M."/>
        </authorList>
    </citation>
    <scope>NUCLEOTIDE SEQUENCE [LARGE SCALE GENOMIC DNA]</scope>
    <source>
        <strain evidence="9 10">MS6</strain>
    </source>
</reference>
<sequence length="593" mass="63422">MPGTKTNGFFSPRGPTRLQLSLQHAAADQEGSSPSVGQWVQFRNAELAGSVAGLGGDFVIIDCERGHIDTSADLSLVVNAVAAAGASPVVRVLVNEPKRIRWAQDSGAHGVMVAMCETKEQAEQIVVATGCPSPRFVVIAEIDSRKGVENVEDIASVAGIDALFVGPHPLISHAENDDTLPVAASADTVLVAARKHAKFAGHFAVDADAAMALVKRGWQFVNCGTDLLAAALARLRAYKPPPTQYFNLPLARRAAVLILLFADKRGDLRVVLTMRAAGMNTYAGHAALPGGRADTLAETPFQTARREAFEEIGLPLVDSKLPPPFRVEHLCQMPANLARTELGVRPCVAFLAADRPVPSPPSSSSSSSSSSSRSSPSNPTLASSNPTAPLTAEDVLIPRLSAQEVAAVFSAPFHNFLRAADEVSASAGEAEAGVEAAGFPAAWYQGMWTDWHESRWRMHNFYVPVAGQAVARPKGWKAEGDGERPRKRARTAETTPAVNAAEGGNRSAARNLSSDPPKDPLADMERFRVFGMTARILVDAARVAYDEDPEFEHNSHFGDEDMIARLLKMGRLSAERKKGDVITREVLREAAKL</sequence>
<dbReference type="GO" id="GO:0010945">
    <property type="term" value="F:coenzyme A diphosphatase activity"/>
    <property type="evidence" value="ECO:0007669"/>
    <property type="project" value="InterPro"/>
</dbReference>
<keyword evidence="4" id="KW-0378">Hydrolase</keyword>
<dbReference type="InParanoid" id="K2RIJ0"/>
<evidence type="ECO:0000256" key="2">
    <source>
        <dbReference type="ARBA" id="ARBA00001946"/>
    </source>
</evidence>
<dbReference type="PANTHER" id="PTHR12992:SF24">
    <property type="entry name" value="PEROXISOMAL COENZYME A DIPHOSPHATASE NUDT7"/>
    <property type="match status" value="1"/>
</dbReference>
<evidence type="ECO:0000256" key="3">
    <source>
        <dbReference type="ARBA" id="ARBA00022723"/>
    </source>
</evidence>
<feature type="region of interest" description="Disordered" evidence="7">
    <location>
        <begin position="473"/>
        <end position="520"/>
    </location>
</feature>
<comment type="cofactor">
    <cofactor evidence="2">
        <name>Mg(2+)</name>
        <dbReference type="ChEBI" id="CHEBI:18420"/>
    </cofactor>
</comment>
<dbReference type="eggNOG" id="KOG3069">
    <property type="taxonomic scope" value="Eukaryota"/>
</dbReference>
<dbReference type="PROSITE" id="PS51462">
    <property type="entry name" value="NUDIX"/>
    <property type="match status" value="1"/>
</dbReference>
<dbReference type="HOGENOM" id="CLU_460093_0_0_1"/>
<feature type="domain" description="Nudix hydrolase" evidence="8">
    <location>
        <begin position="251"/>
        <end position="435"/>
    </location>
</feature>
<dbReference type="OrthoDB" id="206213at2759"/>
<evidence type="ECO:0000256" key="5">
    <source>
        <dbReference type="ARBA" id="ARBA00022842"/>
    </source>
</evidence>
<dbReference type="InterPro" id="IPR000086">
    <property type="entry name" value="NUDIX_hydrolase_dom"/>
</dbReference>
<evidence type="ECO:0000256" key="6">
    <source>
        <dbReference type="ARBA" id="ARBA00023211"/>
    </source>
</evidence>
<protein>
    <recommendedName>
        <fullName evidence="8">Nudix hydrolase domain-containing protein</fullName>
    </recommendedName>
</protein>
<dbReference type="InterPro" id="IPR005000">
    <property type="entry name" value="Aldolase/citrate-lyase_domain"/>
</dbReference>
<comment type="caution">
    <text evidence="9">The sequence shown here is derived from an EMBL/GenBank/DDBJ whole genome shotgun (WGS) entry which is preliminary data.</text>
</comment>
<proteinExistence type="predicted"/>
<gene>
    <name evidence="9" type="ORF">MPH_00252</name>
</gene>
<dbReference type="Pfam" id="PF00293">
    <property type="entry name" value="NUDIX"/>
    <property type="match status" value="1"/>
</dbReference>
<feature type="compositionally biased region" description="Low complexity" evidence="7">
    <location>
        <begin position="362"/>
        <end position="386"/>
    </location>
</feature>
<name>K2RIJ0_MACPH</name>
<dbReference type="GO" id="GO:0046872">
    <property type="term" value="F:metal ion binding"/>
    <property type="evidence" value="ECO:0007669"/>
    <property type="project" value="UniProtKB-KW"/>
</dbReference>
<dbReference type="InterPro" id="IPR040442">
    <property type="entry name" value="Pyrv_kinase-like_dom_sf"/>
</dbReference>
<dbReference type="SUPFAM" id="SSF51621">
    <property type="entry name" value="Phosphoenolpyruvate/pyruvate domain"/>
    <property type="match status" value="1"/>
</dbReference>
<dbReference type="STRING" id="1126212.K2RIJ0"/>
<evidence type="ECO:0000256" key="7">
    <source>
        <dbReference type="SAM" id="MobiDB-lite"/>
    </source>
</evidence>
<evidence type="ECO:0000313" key="10">
    <source>
        <dbReference type="Proteomes" id="UP000007129"/>
    </source>
</evidence>
<comment type="cofactor">
    <cofactor evidence="1">
        <name>Mn(2+)</name>
        <dbReference type="ChEBI" id="CHEBI:29035"/>
    </cofactor>
</comment>
<dbReference type="Pfam" id="PF03328">
    <property type="entry name" value="HpcH_HpaI"/>
    <property type="match status" value="1"/>
</dbReference>
<keyword evidence="6" id="KW-0464">Manganese</keyword>
<dbReference type="VEuPathDB" id="FungiDB:MPH_00252"/>
<feature type="region of interest" description="Disordered" evidence="7">
    <location>
        <begin position="356"/>
        <end position="388"/>
    </location>
</feature>
<dbReference type="CDD" id="cd03426">
    <property type="entry name" value="NUDIX_CoAse_Nudt7"/>
    <property type="match status" value="1"/>
</dbReference>
<dbReference type="Proteomes" id="UP000007129">
    <property type="component" value="Unassembled WGS sequence"/>
</dbReference>
<dbReference type="InterPro" id="IPR015797">
    <property type="entry name" value="NUDIX_hydrolase-like_dom_sf"/>
</dbReference>
<organism evidence="9 10">
    <name type="scientific">Macrophomina phaseolina (strain MS6)</name>
    <name type="common">Charcoal rot fungus</name>
    <dbReference type="NCBI Taxonomy" id="1126212"/>
    <lineage>
        <taxon>Eukaryota</taxon>
        <taxon>Fungi</taxon>
        <taxon>Dikarya</taxon>
        <taxon>Ascomycota</taxon>
        <taxon>Pezizomycotina</taxon>
        <taxon>Dothideomycetes</taxon>
        <taxon>Dothideomycetes incertae sedis</taxon>
        <taxon>Botryosphaeriales</taxon>
        <taxon>Botryosphaeriaceae</taxon>
        <taxon>Macrophomina</taxon>
    </lineage>
</organism>
<dbReference type="SUPFAM" id="SSF55811">
    <property type="entry name" value="Nudix"/>
    <property type="match status" value="1"/>
</dbReference>